<dbReference type="SUPFAM" id="SSF56300">
    <property type="entry name" value="Metallo-dependent phosphatases"/>
    <property type="match status" value="1"/>
</dbReference>
<dbReference type="GO" id="GO:0016791">
    <property type="term" value="F:phosphatase activity"/>
    <property type="evidence" value="ECO:0007669"/>
    <property type="project" value="TreeGrafter"/>
</dbReference>
<protein>
    <submittedName>
        <fullName evidence="2">Metallophosphoesterase</fullName>
    </submittedName>
</protein>
<reference evidence="2 3" key="1">
    <citation type="submission" date="2020-07" db="EMBL/GenBank/DDBJ databases">
        <title>Bacterium isolated from marien macroalgae.</title>
        <authorList>
            <person name="Zhu K."/>
            <person name="Lu D."/>
            <person name="Du Z."/>
        </authorList>
    </citation>
    <scope>NUCLEOTIDE SEQUENCE [LARGE SCALE GENOMIC DNA]</scope>
    <source>
        <strain evidence="2 3">3-1745</strain>
    </source>
</reference>
<dbReference type="InterPro" id="IPR004843">
    <property type="entry name" value="Calcineurin-like_PHP"/>
</dbReference>
<accession>A0A7W1WY45</accession>
<dbReference type="Pfam" id="PF00149">
    <property type="entry name" value="Metallophos"/>
    <property type="match status" value="1"/>
</dbReference>
<dbReference type="InterPro" id="IPR029052">
    <property type="entry name" value="Metallo-depent_PP-like"/>
</dbReference>
<dbReference type="Gene3D" id="3.60.21.10">
    <property type="match status" value="1"/>
</dbReference>
<dbReference type="AlphaFoldDB" id="A0A7W1WY45"/>
<sequence length="250" mass="28228">MVVKRVGPNLRGRDFVVGDVHGWLKPLEAELEALCFDPVHDRLFSVGDLINRGPDSAACLELCRQPWFYAVRGNHEQILFNWLHDPASADVEAWMRYGGQAWLGTGPEHFFTRHPVLRHYAEQLAIEMPWVIELSLEDGRRVAISHSTLPEGDWMDLQLRLPHDAALRESILWDRPVKAAGFRRVIDGIDLCVHGHVILPHVIRRGNAVYIDTGAALFDSRYRNGGGVVQPRITALPVDDLFRVPEGVSL</sequence>
<proteinExistence type="predicted"/>
<evidence type="ECO:0000259" key="1">
    <source>
        <dbReference type="PROSITE" id="PS00125"/>
    </source>
</evidence>
<gene>
    <name evidence="2" type="ORF">H1S06_07345</name>
</gene>
<evidence type="ECO:0000313" key="2">
    <source>
        <dbReference type="EMBL" id="MBA4502177.1"/>
    </source>
</evidence>
<dbReference type="Proteomes" id="UP000538931">
    <property type="component" value="Unassembled WGS sequence"/>
</dbReference>
<evidence type="ECO:0000313" key="3">
    <source>
        <dbReference type="Proteomes" id="UP000538931"/>
    </source>
</evidence>
<feature type="domain" description="Serine/threonine specific protein phosphatases" evidence="1">
    <location>
        <begin position="71"/>
        <end position="76"/>
    </location>
</feature>
<dbReference type="InterPro" id="IPR050126">
    <property type="entry name" value="Ap4A_hydrolase"/>
</dbReference>
<dbReference type="PANTHER" id="PTHR42850">
    <property type="entry name" value="METALLOPHOSPHOESTERASE"/>
    <property type="match status" value="1"/>
</dbReference>
<name>A0A7W1WY45_9GAMM</name>
<dbReference type="RefSeq" id="WP_181738743.1">
    <property type="nucleotide sequence ID" value="NZ_JACEMT010000043.1"/>
</dbReference>
<dbReference type="InterPro" id="IPR006186">
    <property type="entry name" value="Ser/Thr-sp_prot-phosphatase"/>
</dbReference>
<keyword evidence="3" id="KW-1185">Reference proteome</keyword>
<organism evidence="2 3">
    <name type="scientific">Marinobacterium marinum</name>
    <dbReference type="NCBI Taxonomy" id="2756129"/>
    <lineage>
        <taxon>Bacteria</taxon>
        <taxon>Pseudomonadati</taxon>
        <taxon>Pseudomonadota</taxon>
        <taxon>Gammaproteobacteria</taxon>
        <taxon>Oceanospirillales</taxon>
        <taxon>Oceanospirillaceae</taxon>
        <taxon>Marinobacterium</taxon>
    </lineage>
</organism>
<comment type="caution">
    <text evidence="2">The sequence shown here is derived from an EMBL/GenBank/DDBJ whole genome shotgun (WGS) entry which is preliminary data.</text>
</comment>
<dbReference type="PROSITE" id="PS00125">
    <property type="entry name" value="SER_THR_PHOSPHATASE"/>
    <property type="match status" value="1"/>
</dbReference>
<dbReference type="EMBL" id="JACEMT010000043">
    <property type="protein sequence ID" value="MBA4502177.1"/>
    <property type="molecule type" value="Genomic_DNA"/>
</dbReference>
<dbReference type="GO" id="GO:0005737">
    <property type="term" value="C:cytoplasm"/>
    <property type="evidence" value="ECO:0007669"/>
    <property type="project" value="TreeGrafter"/>
</dbReference>